<dbReference type="Gene3D" id="3.90.180.10">
    <property type="entry name" value="Medium-chain alcohol dehydrogenases, catalytic domain"/>
    <property type="match status" value="1"/>
</dbReference>
<reference evidence="2 3" key="1">
    <citation type="submission" date="2020-07" db="EMBL/GenBank/DDBJ databases">
        <title>Novel species isolated from subtropical streams in China.</title>
        <authorList>
            <person name="Lu H."/>
        </authorList>
    </citation>
    <scope>NUCLEOTIDE SEQUENCE [LARGE SCALE GENOMIC DNA]</scope>
    <source>
        <strain evidence="2 3">FT3S</strain>
    </source>
</reference>
<dbReference type="InterPro" id="IPR036291">
    <property type="entry name" value="NAD(P)-bd_dom_sf"/>
</dbReference>
<dbReference type="PANTHER" id="PTHR11695:SF294">
    <property type="entry name" value="RETICULON-4-INTERACTING PROTEIN 1, MITOCHONDRIAL"/>
    <property type="match status" value="1"/>
</dbReference>
<organism evidence="2 3">
    <name type="scientific">Rugamonas fusca</name>
    <dbReference type="NCBI Taxonomy" id="2758568"/>
    <lineage>
        <taxon>Bacteria</taxon>
        <taxon>Pseudomonadati</taxon>
        <taxon>Pseudomonadota</taxon>
        <taxon>Betaproteobacteria</taxon>
        <taxon>Burkholderiales</taxon>
        <taxon>Oxalobacteraceae</taxon>
        <taxon>Telluria group</taxon>
        <taxon>Rugamonas</taxon>
    </lineage>
</organism>
<dbReference type="SUPFAM" id="SSF51735">
    <property type="entry name" value="NAD(P)-binding Rossmann-fold domains"/>
    <property type="match status" value="1"/>
</dbReference>
<name>A0A7W2EIY9_9BURK</name>
<keyword evidence="3" id="KW-1185">Reference proteome</keyword>
<sequence>MSSHHLAAAFDGYGASAVPQLRRLALPAPQRGEIVVRVQAAAVNPIDVRRRGGYGRKLFGLLGAARLPLVLGNDYAGMVTAVGAGVPGLRVGDAVFGAKPPSSAGTHAQYVVVRAEHAVLRPRGVPAPLLAALPYNYLTVRRALADAGIERASAHGRAVLVHGAGGGLGLLALQILNAWGAHVTATCGAAAIDSCRRAGALHALDYRRLPLAGLPRRFAATLNFADWEDEAALLALLAPGALGHATTVHPMLGNVDRLGLLRGALATLRQRRQWRARVPAGARYAWTVFRPDHAALAQLADEAVSYAALASITPYDLSDAAQAFQHVEQRRPGRAVLLPPA</sequence>
<dbReference type="EMBL" id="JACEZS010000012">
    <property type="protein sequence ID" value="MBA5606761.1"/>
    <property type="molecule type" value="Genomic_DNA"/>
</dbReference>
<evidence type="ECO:0000259" key="1">
    <source>
        <dbReference type="SMART" id="SM00829"/>
    </source>
</evidence>
<protein>
    <submittedName>
        <fullName evidence="2">Alcohol dehydrogenase catalytic domain-containing protein</fullName>
    </submittedName>
</protein>
<dbReference type="Gene3D" id="3.40.50.720">
    <property type="entry name" value="NAD(P)-binding Rossmann-like Domain"/>
    <property type="match status" value="1"/>
</dbReference>
<evidence type="ECO:0000313" key="2">
    <source>
        <dbReference type="EMBL" id="MBA5606761.1"/>
    </source>
</evidence>
<comment type="caution">
    <text evidence="2">The sequence shown here is derived from an EMBL/GenBank/DDBJ whole genome shotgun (WGS) entry which is preliminary data.</text>
</comment>
<dbReference type="Pfam" id="PF08240">
    <property type="entry name" value="ADH_N"/>
    <property type="match status" value="1"/>
</dbReference>
<dbReference type="SMART" id="SM00829">
    <property type="entry name" value="PKS_ER"/>
    <property type="match status" value="1"/>
</dbReference>
<dbReference type="SUPFAM" id="SSF50129">
    <property type="entry name" value="GroES-like"/>
    <property type="match status" value="1"/>
</dbReference>
<dbReference type="Proteomes" id="UP000566711">
    <property type="component" value="Unassembled WGS sequence"/>
</dbReference>
<dbReference type="InterPro" id="IPR050700">
    <property type="entry name" value="YIM1/Zinc_Alcohol_DH_Fams"/>
</dbReference>
<gene>
    <name evidence="2" type="ORF">H3H36_15495</name>
</gene>
<dbReference type="InterPro" id="IPR013154">
    <property type="entry name" value="ADH-like_N"/>
</dbReference>
<accession>A0A7W2EIY9</accession>
<dbReference type="PANTHER" id="PTHR11695">
    <property type="entry name" value="ALCOHOL DEHYDROGENASE RELATED"/>
    <property type="match status" value="1"/>
</dbReference>
<dbReference type="InterPro" id="IPR011032">
    <property type="entry name" value="GroES-like_sf"/>
</dbReference>
<dbReference type="GO" id="GO:0016491">
    <property type="term" value="F:oxidoreductase activity"/>
    <property type="evidence" value="ECO:0007669"/>
    <property type="project" value="InterPro"/>
</dbReference>
<dbReference type="InterPro" id="IPR020843">
    <property type="entry name" value="ER"/>
</dbReference>
<dbReference type="AlphaFoldDB" id="A0A7W2EIY9"/>
<feature type="domain" description="Enoyl reductase (ER)" evidence="1">
    <location>
        <begin position="14"/>
        <end position="337"/>
    </location>
</feature>
<dbReference type="RefSeq" id="WP_182218985.1">
    <property type="nucleotide sequence ID" value="NZ_JACEZS010000012.1"/>
</dbReference>
<evidence type="ECO:0000313" key="3">
    <source>
        <dbReference type="Proteomes" id="UP000566711"/>
    </source>
</evidence>
<proteinExistence type="predicted"/>